<organism evidence="3">
    <name type="scientific">Nippostrongylus brasiliensis</name>
    <name type="common">Rat hookworm</name>
    <dbReference type="NCBI Taxonomy" id="27835"/>
    <lineage>
        <taxon>Eukaryota</taxon>
        <taxon>Metazoa</taxon>
        <taxon>Ecdysozoa</taxon>
        <taxon>Nematoda</taxon>
        <taxon>Chromadorea</taxon>
        <taxon>Rhabditida</taxon>
        <taxon>Rhabditina</taxon>
        <taxon>Rhabditomorpha</taxon>
        <taxon>Strongyloidea</taxon>
        <taxon>Heligmosomidae</taxon>
        <taxon>Nippostrongylus</taxon>
    </lineage>
</organism>
<name>A0A0N4XN88_NIPBR</name>
<dbReference type="Proteomes" id="UP000271162">
    <property type="component" value="Unassembled WGS sequence"/>
</dbReference>
<proteinExistence type="predicted"/>
<accession>A0A0N4XN88</accession>
<dbReference type="AlphaFoldDB" id="A0A0N4XN88"/>
<evidence type="ECO:0000313" key="2">
    <source>
        <dbReference type="Proteomes" id="UP000271162"/>
    </source>
</evidence>
<sequence>MPASQQEYDMTSPTMCLPVGTTIHPMGYGMSFLQHGGHYVARPGNAKEVCECCACSDRLIDRFDREVGAAQCVCVGVSAPLRIEICWFNGYDSMFIFPFLAPPTHMRPQPPQQYYPPQQMFVQQQQL</sequence>
<gene>
    <name evidence="1" type="ORF">NBR_LOCUS3989</name>
</gene>
<dbReference type="EMBL" id="UYSL01006741">
    <property type="protein sequence ID" value="VDL67578.1"/>
    <property type="molecule type" value="Genomic_DNA"/>
</dbReference>
<evidence type="ECO:0000313" key="1">
    <source>
        <dbReference type="EMBL" id="VDL67578.1"/>
    </source>
</evidence>
<reference evidence="1 2" key="2">
    <citation type="submission" date="2018-11" db="EMBL/GenBank/DDBJ databases">
        <authorList>
            <consortium name="Pathogen Informatics"/>
        </authorList>
    </citation>
    <scope>NUCLEOTIDE SEQUENCE [LARGE SCALE GENOMIC DNA]</scope>
</reference>
<protein>
    <submittedName>
        <fullName evidence="3">FLZ-type domain-containing protein</fullName>
    </submittedName>
</protein>
<keyword evidence="2" id="KW-1185">Reference proteome</keyword>
<reference evidence="3" key="1">
    <citation type="submission" date="2017-02" db="UniProtKB">
        <authorList>
            <consortium name="WormBaseParasite"/>
        </authorList>
    </citation>
    <scope>IDENTIFICATION</scope>
</reference>
<dbReference type="WBParaSite" id="NBR_0000399001-mRNA-1">
    <property type="protein sequence ID" value="NBR_0000399001-mRNA-1"/>
    <property type="gene ID" value="NBR_0000399001"/>
</dbReference>
<evidence type="ECO:0000313" key="3">
    <source>
        <dbReference type="WBParaSite" id="NBR_0000399001-mRNA-1"/>
    </source>
</evidence>